<keyword evidence="1" id="KW-0472">Membrane</keyword>
<reference evidence="2" key="1">
    <citation type="submission" date="2021-02" db="EMBL/GenBank/DDBJ databases">
        <authorList>
            <person name="Nowell W R."/>
        </authorList>
    </citation>
    <scope>NUCLEOTIDE SEQUENCE</scope>
</reference>
<evidence type="ECO:0000256" key="1">
    <source>
        <dbReference type="SAM" id="Phobius"/>
    </source>
</evidence>
<sequence>MLFNRVSRIALHNHIIIAITVLNFICLSTNVPSLLYIYRNGVVWLEVPFFCRIWKFIDAVTYVGVARLVAWASIERHILIFHDQWVLTRAKRTLIHYIPIILILVYTTMCYLIINVTISCNIQYYESFPFCTYSSCAYNFTLALVEFATSGIPNALIIAFFSVGLMIRVIRQKKLPQ</sequence>
<dbReference type="Proteomes" id="UP000663838">
    <property type="component" value="Unassembled WGS sequence"/>
</dbReference>
<accession>A0A821PBH8</accession>
<dbReference type="AlphaFoldDB" id="A0A821PBH8"/>
<dbReference type="EMBL" id="CAJOBS010002201">
    <property type="protein sequence ID" value="CAF4798814.1"/>
    <property type="molecule type" value="Genomic_DNA"/>
</dbReference>
<feature type="transmembrane region" description="Helical" evidence="1">
    <location>
        <begin position="151"/>
        <end position="170"/>
    </location>
</feature>
<organism evidence="2 3">
    <name type="scientific">Rotaria socialis</name>
    <dbReference type="NCBI Taxonomy" id="392032"/>
    <lineage>
        <taxon>Eukaryota</taxon>
        <taxon>Metazoa</taxon>
        <taxon>Spiralia</taxon>
        <taxon>Gnathifera</taxon>
        <taxon>Rotifera</taxon>
        <taxon>Eurotatoria</taxon>
        <taxon>Bdelloidea</taxon>
        <taxon>Philodinida</taxon>
        <taxon>Philodinidae</taxon>
        <taxon>Rotaria</taxon>
    </lineage>
</organism>
<evidence type="ECO:0000313" key="2">
    <source>
        <dbReference type="EMBL" id="CAF4798814.1"/>
    </source>
</evidence>
<evidence type="ECO:0008006" key="4">
    <source>
        <dbReference type="Google" id="ProtNLM"/>
    </source>
</evidence>
<dbReference type="Gene3D" id="1.20.1070.10">
    <property type="entry name" value="Rhodopsin 7-helix transmembrane proteins"/>
    <property type="match status" value="1"/>
</dbReference>
<evidence type="ECO:0000313" key="3">
    <source>
        <dbReference type="Proteomes" id="UP000663838"/>
    </source>
</evidence>
<keyword evidence="1" id="KW-1133">Transmembrane helix</keyword>
<keyword evidence="1" id="KW-0812">Transmembrane</keyword>
<protein>
    <recommendedName>
        <fullName evidence="4">G-protein coupled receptors family 1 profile domain-containing protein</fullName>
    </recommendedName>
</protein>
<comment type="caution">
    <text evidence="2">The sequence shown here is derived from an EMBL/GenBank/DDBJ whole genome shotgun (WGS) entry which is preliminary data.</text>
</comment>
<gene>
    <name evidence="2" type="ORF">TOA249_LOCUS23221</name>
</gene>
<feature type="transmembrane region" description="Helical" evidence="1">
    <location>
        <begin position="15"/>
        <end position="38"/>
    </location>
</feature>
<feature type="transmembrane region" description="Helical" evidence="1">
    <location>
        <begin position="94"/>
        <end position="114"/>
    </location>
</feature>
<dbReference type="SUPFAM" id="SSF81321">
    <property type="entry name" value="Family A G protein-coupled receptor-like"/>
    <property type="match status" value="1"/>
</dbReference>
<proteinExistence type="predicted"/>
<name>A0A821PBH8_9BILA</name>